<keyword evidence="13" id="KW-1185">Reference proteome</keyword>
<dbReference type="EMBL" id="MBFR01000404">
    <property type="protein sequence ID" value="PVU88195.1"/>
    <property type="molecule type" value="Genomic_DNA"/>
</dbReference>
<accession>A0A2T9Y7B1</accession>
<name>A0A2T9Y7B1_9FUNG</name>
<feature type="transmembrane region" description="Helical" evidence="8">
    <location>
        <begin position="12"/>
        <end position="39"/>
    </location>
</feature>
<dbReference type="Gene3D" id="3.40.50.80">
    <property type="entry name" value="Nucleotide-binding domain of ferredoxin-NADP reductase (FNR) module"/>
    <property type="match status" value="1"/>
</dbReference>
<gene>
    <name evidence="12" type="ORF">BB561_005968</name>
</gene>
<dbReference type="Proteomes" id="UP000245383">
    <property type="component" value="Unassembled WGS sequence"/>
</dbReference>
<keyword evidence="4 8" id="KW-1133">Transmembrane helix</keyword>
<dbReference type="GO" id="GO:0006811">
    <property type="term" value="P:monoatomic ion transport"/>
    <property type="evidence" value="ECO:0007669"/>
    <property type="project" value="UniProtKB-KW"/>
</dbReference>
<dbReference type="InterPro" id="IPR050369">
    <property type="entry name" value="RBOH/FRE"/>
</dbReference>
<dbReference type="InterPro" id="IPR039261">
    <property type="entry name" value="FNR_nucleotide-bd"/>
</dbReference>
<dbReference type="CDD" id="cd06186">
    <property type="entry name" value="NOX_Duox_like_FAD_NADP"/>
    <property type="match status" value="1"/>
</dbReference>
<keyword evidence="6" id="KW-0406">Ion transport</keyword>
<keyword evidence="3" id="KW-0249">Electron transport</keyword>
<protein>
    <recommendedName>
        <fullName evidence="14">FAD-binding FR-type domain-containing protein</fullName>
    </recommendedName>
</protein>
<dbReference type="SUPFAM" id="SSF52343">
    <property type="entry name" value="Ferredoxin reductase-like, C-terminal NADP-linked domain"/>
    <property type="match status" value="1"/>
</dbReference>
<evidence type="ECO:0000256" key="8">
    <source>
        <dbReference type="SAM" id="Phobius"/>
    </source>
</evidence>
<evidence type="ECO:0000256" key="6">
    <source>
        <dbReference type="ARBA" id="ARBA00023065"/>
    </source>
</evidence>
<evidence type="ECO:0000313" key="12">
    <source>
        <dbReference type="EMBL" id="PVU88195.1"/>
    </source>
</evidence>
<dbReference type="InterPro" id="IPR013130">
    <property type="entry name" value="Fe3_Rdtase_TM_dom"/>
</dbReference>
<comment type="subcellular location">
    <subcellularLocation>
        <location evidence="1">Membrane</location>
        <topology evidence="1">Multi-pass membrane protein</topology>
    </subcellularLocation>
</comment>
<keyword evidence="6" id="KW-0813">Transport</keyword>
<evidence type="ECO:0000256" key="3">
    <source>
        <dbReference type="ARBA" id="ARBA00022982"/>
    </source>
</evidence>
<dbReference type="PANTHER" id="PTHR11972">
    <property type="entry name" value="NADPH OXIDASE"/>
    <property type="match status" value="1"/>
</dbReference>
<feature type="domain" description="Ferric oxidoreductase" evidence="9">
    <location>
        <begin position="101"/>
        <end position="196"/>
    </location>
</feature>
<feature type="transmembrane region" description="Helical" evidence="8">
    <location>
        <begin position="150"/>
        <end position="169"/>
    </location>
</feature>
<dbReference type="GO" id="GO:0016491">
    <property type="term" value="F:oxidoreductase activity"/>
    <property type="evidence" value="ECO:0007669"/>
    <property type="project" value="UniProtKB-KW"/>
</dbReference>
<feature type="transmembrane region" description="Helical" evidence="8">
    <location>
        <begin position="181"/>
        <end position="206"/>
    </location>
</feature>
<dbReference type="Pfam" id="PF08022">
    <property type="entry name" value="FAD_binding_8"/>
    <property type="match status" value="1"/>
</dbReference>
<feature type="domain" description="Ferric reductase NAD binding" evidence="11">
    <location>
        <begin position="340"/>
        <end position="479"/>
    </location>
</feature>
<proteinExistence type="predicted"/>
<evidence type="ECO:0000256" key="4">
    <source>
        <dbReference type="ARBA" id="ARBA00022989"/>
    </source>
</evidence>
<sequence>MSNNKSQPKYPLIYDFTVTNNGLIIALILYQIIYTISALKGTAGDDLYASLLGVSIRMIYISFGAIFLLISISIISLVRSLILDPICRLIRPRRYFPYTLGWRSIRFESPIKLHIFFGIMFVLWSIVHTNVAYFLYYYKHENAILYDPNFYILKTGFTAFALILVLAITTLPPIRNKFYEVFFYTHHLFIPITVVVIMHAKFYLFWKISIAIYVINKLLHLASIKTYSSNDITVNIINDQKMQLIFPKKNTLFNDSASKNAFGKYMYVCCPQISPFQWHPFDLSGGRDQSSDTVLIGIKGTWTSKLLYKLGDSSSQNITLITSRAFHSPHSHIFENNVAILIAGGAGISPMIPIINRFIQNFASSKTTPTLQNIHLVWISRQAPEMILLDQVINDLVAANLIDRVSVSIYQTGSRNKTSKESEHVAEYTTKYHQISIFYERPNIYDLYSKIILGYNHDQNIGIVSVGAVQLTDNAKRLSVKWARDNKRAFRVNYYKATM</sequence>
<keyword evidence="5" id="KW-0560">Oxidoreductase</keyword>
<evidence type="ECO:0000256" key="7">
    <source>
        <dbReference type="ARBA" id="ARBA00023136"/>
    </source>
</evidence>
<keyword evidence="7 8" id="KW-0472">Membrane</keyword>
<evidence type="ECO:0000259" key="9">
    <source>
        <dbReference type="Pfam" id="PF01794"/>
    </source>
</evidence>
<dbReference type="PANTHER" id="PTHR11972:SF153">
    <property type="entry name" value="SUPEROXIDE-GENERATING NADPH OXIDASE HEAVY CHAIN SUBUNIT A"/>
    <property type="match status" value="1"/>
</dbReference>
<dbReference type="InterPro" id="IPR013121">
    <property type="entry name" value="Fe_red_NAD-bd_6"/>
</dbReference>
<evidence type="ECO:0000313" key="13">
    <source>
        <dbReference type="Proteomes" id="UP000245383"/>
    </source>
</evidence>
<dbReference type="Pfam" id="PF01794">
    <property type="entry name" value="Ferric_reduct"/>
    <property type="match status" value="1"/>
</dbReference>
<keyword evidence="2 8" id="KW-0812">Transmembrane</keyword>
<dbReference type="GO" id="GO:0005886">
    <property type="term" value="C:plasma membrane"/>
    <property type="evidence" value="ECO:0007669"/>
    <property type="project" value="TreeGrafter"/>
</dbReference>
<dbReference type="STRING" id="133385.A0A2T9Y7B1"/>
<evidence type="ECO:0000259" key="10">
    <source>
        <dbReference type="Pfam" id="PF08022"/>
    </source>
</evidence>
<dbReference type="InterPro" id="IPR013112">
    <property type="entry name" value="FAD-bd_8"/>
</dbReference>
<reference evidence="12 13" key="1">
    <citation type="journal article" date="2018" name="MBio">
        <title>Comparative Genomics Reveals the Core Gene Toolbox for the Fungus-Insect Symbiosis.</title>
        <authorList>
            <person name="Wang Y."/>
            <person name="Stata M."/>
            <person name="Wang W."/>
            <person name="Stajich J.E."/>
            <person name="White M.M."/>
            <person name="Moncalvo J.M."/>
        </authorList>
    </citation>
    <scope>NUCLEOTIDE SEQUENCE [LARGE SCALE GENOMIC DNA]</scope>
    <source>
        <strain evidence="12 13">SWE-8-4</strain>
    </source>
</reference>
<dbReference type="AlphaFoldDB" id="A0A2T9Y7B1"/>
<dbReference type="OrthoDB" id="167398at2759"/>
<comment type="caution">
    <text evidence="12">The sequence shown here is derived from an EMBL/GenBank/DDBJ whole genome shotgun (WGS) entry which is preliminary data.</text>
</comment>
<evidence type="ECO:0008006" key="14">
    <source>
        <dbReference type="Google" id="ProtNLM"/>
    </source>
</evidence>
<feature type="transmembrane region" description="Helical" evidence="8">
    <location>
        <begin position="113"/>
        <end position="138"/>
    </location>
</feature>
<evidence type="ECO:0000256" key="2">
    <source>
        <dbReference type="ARBA" id="ARBA00022692"/>
    </source>
</evidence>
<evidence type="ECO:0000259" key="11">
    <source>
        <dbReference type="Pfam" id="PF08030"/>
    </source>
</evidence>
<dbReference type="Pfam" id="PF08030">
    <property type="entry name" value="NAD_binding_6"/>
    <property type="match status" value="1"/>
</dbReference>
<evidence type="ECO:0000256" key="5">
    <source>
        <dbReference type="ARBA" id="ARBA00023002"/>
    </source>
</evidence>
<organism evidence="12 13">
    <name type="scientific">Smittium simulii</name>
    <dbReference type="NCBI Taxonomy" id="133385"/>
    <lineage>
        <taxon>Eukaryota</taxon>
        <taxon>Fungi</taxon>
        <taxon>Fungi incertae sedis</taxon>
        <taxon>Zoopagomycota</taxon>
        <taxon>Kickxellomycotina</taxon>
        <taxon>Harpellomycetes</taxon>
        <taxon>Harpellales</taxon>
        <taxon>Legeriomycetaceae</taxon>
        <taxon>Smittium</taxon>
    </lineage>
</organism>
<feature type="domain" description="FAD-binding 8" evidence="10">
    <location>
        <begin position="231"/>
        <end position="316"/>
    </location>
</feature>
<feature type="transmembrane region" description="Helical" evidence="8">
    <location>
        <begin position="59"/>
        <end position="82"/>
    </location>
</feature>
<evidence type="ECO:0000256" key="1">
    <source>
        <dbReference type="ARBA" id="ARBA00004141"/>
    </source>
</evidence>